<accession>A0A645DKI2</accession>
<dbReference type="AlphaFoldDB" id="A0A645DKI2"/>
<protein>
    <submittedName>
        <fullName evidence="1">Uncharacterized protein</fullName>
    </submittedName>
</protein>
<gene>
    <name evidence="1" type="ORF">SDC9_137069</name>
</gene>
<reference evidence="1" key="1">
    <citation type="submission" date="2019-08" db="EMBL/GenBank/DDBJ databases">
        <authorList>
            <person name="Kucharzyk K."/>
            <person name="Murdoch R.W."/>
            <person name="Higgins S."/>
            <person name="Loffler F."/>
        </authorList>
    </citation>
    <scope>NUCLEOTIDE SEQUENCE</scope>
</reference>
<evidence type="ECO:0000313" key="1">
    <source>
        <dbReference type="EMBL" id="MPM89954.1"/>
    </source>
</evidence>
<name>A0A645DKI2_9ZZZZ</name>
<organism evidence="1">
    <name type="scientific">bioreactor metagenome</name>
    <dbReference type="NCBI Taxonomy" id="1076179"/>
    <lineage>
        <taxon>unclassified sequences</taxon>
        <taxon>metagenomes</taxon>
        <taxon>ecological metagenomes</taxon>
    </lineage>
</organism>
<dbReference type="EMBL" id="VSSQ01037306">
    <property type="protein sequence ID" value="MPM89954.1"/>
    <property type="molecule type" value="Genomic_DNA"/>
</dbReference>
<comment type="caution">
    <text evidence="1">The sequence shown here is derived from an EMBL/GenBank/DDBJ whole genome shotgun (WGS) entry which is preliminary data.</text>
</comment>
<proteinExistence type="predicted"/>
<sequence length="186" mass="22291">MEHRERKRADDHRDAASVHPVFAEDHASEYKLLQNGGQRNQTNHDKQLIRAVYRSVNRVRSVYIRAVEKEISDIFKNRYACEIHQKALDGKRDRVYIFYFKSRRSEKANLPDLTIERRGKEKYEELNDRHRQERICAYAVCKADKRRRKARQYEYDTDIQRRGKRGLYLHGRIVLLSVTRISNLTS</sequence>